<dbReference type="InterPro" id="IPR036390">
    <property type="entry name" value="WH_DNA-bd_sf"/>
</dbReference>
<dbReference type="CDD" id="cd00090">
    <property type="entry name" value="HTH_ARSR"/>
    <property type="match status" value="1"/>
</dbReference>
<dbReference type="GO" id="GO:0045892">
    <property type="term" value="P:negative regulation of DNA-templated transcription"/>
    <property type="evidence" value="ECO:0007669"/>
    <property type="project" value="TreeGrafter"/>
</dbReference>
<keyword evidence="2" id="KW-0238">DNA-binding</keyword>
<dbReference type="PROSITE" id="PS51078">
    <property type="entry name" value="ICLR_ED"/>
    <property type="match status" value="1"/>
</dbReference>
<dbReference type="InterPro" id="IPR005471">
    <property type="entry name" value="Tscrpt_reg_IclR_N"/>
</dbReference>
<name>A0A6J4VDJ0_9BACT</name>
<reference evidence="6" key="1">
    <citation type="submission" date="2020-02" db="EMBL/GenBank/DDBJ databases">
        <authorList>
            <person name="Meier V. D."/>
        </authorList>
    </citation>
    <scope>NUCLEOTIDE SEQUENCE</scope>
    <source>
        <strain evidence="6">AVDCRST_MAG59</strain>
    </source>
</reference>
<dbReference type="PANTHER" id="PTHR30136">
    <property type="entry name" value="HELIX-TURN-HELIX TRANSCRIPTIONAL REGULATOR, ICLR FAMILY"/>
    <property type="match status" value="1"/>
</dbReference>
<evidence type="ECO:0000256" key="1">
    <source>
        <dbReference type="ARBA" id="ARBA00023015"/>
    </source>
</evidence>
<dbReference type="Pfam" id="PF01614">
    <property type="entry name" value="IclR_C"/>
    <property type="match status" value="1"/>
</dbReference>
<dbReference type="FunFam" id="1.10.10.10:FF:000056">
    <property type="entry name" value="IclR family transcriptional regulator"/>
    <property type="match status" value="1"/>
</dbReference>
<evidence type="ECO:0000259" key="4">
    <source>
        <dbReference type="PROSITE" id="PS51077"/>
    </source>
</evidence>
<evidence type="ECO:0000256" key="3">
    <source>
        <dbReference type="ARBA" id="ARBA00023163"/>
    </source>
</evidence>
<dbReference type="InterPro" id="IPR029016">
    <property type="entry name" value="GAF-like_dom_sf"/>
</dbReference>
<dbReference type="InterPro" id="IPR014757">
    <property type="entry name" value="Tscrpt_reg_IclR_C"/>
</dbReference>
<feature type="domain" description="IclR-ED" evidence="5">
    <location>
        <begin position="77"/>
        <end position="260"/>
    </location>
</feature>
<dbReference type="PROSITE" id="PS51077">
    <property type="entry name" value="HTH_ICLR"/>
    <property type="match status" value="1"/>
</dbReference>
<dbReference type="GO" id="GO:0003677">
    <property type="term" value="F:DNA binding"/>
    <property type="evidence" value="ECO:0007669"/>
    <property type="project" value="UniProtKB-KW"/>
</dbReference>
<dbReference type="EMBL" id="CADCWF010000286">
    <property type="protein sequence ID" value="CAA9574599.1"/>
    <property type="molecule type" value="Genomic_DNA"/>
</dbReference>
<sequence>MIAADVPRQQPGKSQTIERAALILACFSAESPHLTLAELAGKLGLNQSTAYRYVATLQAAGLLERDPRRGGYRLGLRVIELSNIALNHSEVRKHALDEMDRLRDEFNLLVSLGVLFEGDVLHIAHSVPANWPPWYTTVGRRAVAHCTSLGKVLLAARPWPEAAQTVERYGWRPYTANSIRDADRLERELAVIRGQGFAIDEEERNLGTVCVGAPVRDYTGETVAALSVSGKTERLTAAFRAEAVPRIREAADRISFRLGHGGTAAYL</sequence>
<dbReference type="InterPro" id="IPR050707">
    <property type="entry name" value="HTH_MetabolicPath_Reg"/>
</dbReference>
<gene>
    <name evidence="6" type="ORF">AVDCRST_MAG59-3942</name>
</gene>
<dbReference type="SUPFAM" id="SSF46785">
    <property type="entry name" value="Winged helix' DNA-binding domain"/>
    <property type="match status" value="1"/>
</dbReference>
<dbReference type="Gene3D" id="1.10.10.10">
    <property type="entry name" value="Winged helix-like DNA-binding domain superfamily/Winged helix DNA-binding domain"/>
    <property type="match status" value="1"/>
</dbReference>
<dbReference type="PANTHER" id="PTHR30136:SF35">
    <property type="entry name" value="HTH-TYPE TRANSCRIPTIONAL REGULATOR RV1719"/>
    <property type="match status" value="1"/>
</dbReference>
<dbReference type="InterPro" id="IPR011991">
    <property type="entry name" value="ArsR-like_HTH"/>
</dbReference>
<keyword evidence="1" id="KW-0805">Transcription regulation</keyword>
<protein>
    <submittedName>
        <fullName evidence="6">Transcriptional regulator, IclR family</fullName>
    </submittedName>
</protein>
<keyword evidence="3" id="KW-0804">Transcription</keyword>
<evidence type="ECO:0000259" key="5">
    <source>
        <dbReference type="PROSITE" id="PS51078"/>
    </source>
</evidence>
<dbReference type="SMART" id="SM00346">
    <property type="entry name" value="HTH_ICLR"/>
    <property type="match status" value="1"/>
</dbReference>
<dbReference type="InterPro" id="IPR036388">
    <property type="entry name" value="WH-like_DNA-bd_sf"/>
</dbReference>
<dbReference type="Pfam" id="PF09339">
    <property type="entry name" value="HTH_IclR"/>
    <property type="match status" value="1"/>
</dbReference>
<dbReference type="SUPFAM" id="SSF55781">
    <property type="entry name" value="GAF domain-like"/>
    <property type="match status" value="1"/>
</dbReference>
<feature type="domain" description="HTH iclR-type" evidence="4">
    <location>
        <begin position="14"/>
        <end position="76"/>
    </location>
</feature>
<accession>A0A6J4VDJ0</accession>
<dbReference type="GO" id="GO:0003700">
    <property type="term" value="F:DNA-binding transcription factor activity"/>
    <property type="evidence" value="ECO:0007669"/>
    <property type="project" value="TreeGrafter"/>
</dbReference>
<dbReference type="AlphaFoldDB" id="A0A6J4VDJ0"/>
<evidence type="ECO:0000313" key="6">
    <source>
        <dbReference type="EMBL" id="CAA9574599.1"/>
    </source>
</evidence>
<organism evidence="6">
    <name type="scientific">uncultured Thermomicrobiales bacterium</name>
    <dbReference type="NCBI Taxonomy" id="1645740"/>
    <lineage>
        <taxon>Bacteria</taxon>
        <taxon>Pseudomonadati</taxon>
        <taxon>Thermomicrobiota</taxon>
        <taxon>Thermomicrobia</taxon>
        <taxon>Thermomicrobiales</taxon>
        <taxon>environmental samples</taxon>
    </lineage>
</organism>
<proteinExistence type="predicted"/>
<evidence type="ECO:0000256" key="2">
    <source>
        <dbReference type="ARBA" id="ARBA00023125"/>
    </source>
</evidence>
<dbReference type="Gene3D" id="3.30.450.40">
    <property type="match status" value="1"/>
</dbReference>